<organism evidence="1 2">
    <name type="scientific">Blattamonas nauphoetae</name>
    <dbReference type="NCBI Taxonomy" id="2049346"/>
    <lineage>
        <taxon>Eukaryota</taxon>
        <taxon>Metamonada</taxon>
        <taxon>Preaxostyla</taxon>
        <taxon>Oxymonadida</taxon>
        <taxon>Blattamonas</taxon>
    </lineage>
</organism>
<comment type="caution">
    <text evidence="1">The sequence shown here is derived from an EMBL/GenBank/DDBJ whole genome shotgun (WGS) entry which is preliminary data.</text>
</comment>
<dbReference type="EMBL" id="JARBJD010000404">
    <property type="protein sequence ID" value="KAK2942498.1"/>
    <property type="molecule type" value="Genomic_DNA"/>
</dbReference>
<gene>
    <name evidence="1" type="ORF">BLNAU_22578</name>
</gene>
<proteinExistence type="predicted"/>
<evidence type="ECO:0000313" key="2">
    <source>
        <dbReference type="Proteomes" id="UP001281761"/>
    </source>
</evidence>
<name>A0ABQ9WT44_9EUKA</name>
<evidence type="ECO:0000313" key="1">
    <source>
        <dbReference type="EMBL" id="KAK2942498.1"/>
    </source>
</evidence>
<accession>A0ABQ9WT44</accession>
<reference evidence="1 2" key="1">
    <citation type="journal article" date="2022" name="bioRxiv">
        <title>Genomics of Preaxostyla Flagellates Illuminates Evolutionary Transitions and the Path Towards Mitochondrial Loss.</title>
        <authorList>
            <person name="Novak L.V.F."/>
            <person name="Treitli S.C."/>
            <person name="Pyrih J."/>
            <person name="Halakuc P."/>
            <person name="Pipaliya S.V."/>
            <person name="Vacek V."/>
            <person name="Brzon O."/>
            <person name="Soukal P."/>
            <person name="Eme L."/>
            <person name="Dacks J.B."/>
            <person name="Karnkowska A."/>
            <person name="Elias M."/>
            <person name="Hampl V."/>
        </authorList>
    </citation>
    <scope>NUCLEOTIDE SEQUENCE [LARGE SCALE GENOMIC DNA]</scope>
    <source>
        <strain evidence="1">NAU3</strain>
        <tissue evidence="1">Gut</tissue>
    </source>
</reference>
<dbReference type="Proteomes" id="UP001281761">
    <property type="component" value="Unassembled WGS sequence"/>
</dbReference>
<keyword evidence="2" id="KW-1185">Reference proteome</keyword>
<protein>
    <submittedName>
        <fullName evidence="1">Uncharacterized protein</fullName>
    </submittedName>
</protein>
<sequence length="172" mass="19432">MQRSCQHALISILGYFRTNHVFWFLPAKDNPDVIVSILKEGLSRVLIEKSDASKQDFVEETFVAICDLSQGTTQKRFNSSNNAPSRRKLMDDDFKLIISTVAAEIANGEYMSRIGPLQILPCLTGVPDCMALLDANLWQNKPTIQLDVVKQLHKQRVCLPDLSLPRRYPATK</sequence>